<gene>
    <name evidence="3" type="ORF">HFP15_05350</name>
</gene>
<dbReference type="Proteomes" id="UP000715441">
    <property type="component" value="Unassembled WGS sequence"/>
</dbReference>
<dbReference type="SUPFAM" id="SSF75304">
    <property type="entry name" value="Amidase signature (AS) enzymes"/>
    <property type="match status" value="1"/>
</dbReference>
<dbReference type="InterPro" id="IPR036928">
    <property type="entry name" value="AS_sf"/>
</dbReference>
<keyword evidence="4" id="KW-1185">Reference proteome</keyword>
<dbReference type="InterPro" id="IPR000120">
    <property type="entry name" value="Amidase"/>
</dbReference>
<reference evidence="3 4" key="1">
    <citation type="submission" date="2020-04" db="EMBL/GenBank/DDBJ databases">
        <title>Novel species.</title>
        <authorList>
            <person name="Teo W.F.A."/>
            <person name="Lipun K."/>
            <person name="Srisuk N."/>
            <person name="Duangmal K."/>
        </authorList>
    </citation>
    <scope>NUCLEOTIDE SEQUENCE [LARGE SCALE GENOMIC DNA]</scope>
    <source>
        <strain evidence="3 4">K13G38</strain>
    </source>
</reference>
<evidence type="ECO:0000313" key="4">
    <source>
        <dbReference type="Proteomes" id="UP000715441"/>
    </source>
</evidence>
<accession>A0ABX1IYS2</accession>
<name>A0ABX1IYS2_9PSEU</name>
<dbReference type="Pfam" id="PF01425">
    <property type="entry name" value="Amidase"/>
    <property type="match status" value="1"/>
</dbReference>
<dbReference type="EMBL" id="JAAXLS010000002">
    <property type="protein sequence ID" value="NKQ52301.1"/>
    <property type="molecule type" value="Genomic_DNA"/>
</dbReference>
<dbReference type="InterPro" id="IPR023631">
    <property type="entry name" value="Amidase_dom"/>
</dbReference>
<organism evidence="3 4">
    <name type="scientific">Amycolatopsis acididurans</name>
    <dbReference type="NCBI Taxonomy" id="2724524"/>
    <lineage>
        <taxon>Bacteria</taxon>
        <taxon>Bacillati</taxon>
        <taxon>Actinomycetota</taxon>
        <taxon>Actinomycetes</taxon>
        <taxon>Pseudonocardiales</taxon>
        <taxon>Pseudonocardiaceae</taxon>
        <taxon>Amycolatopsis</taxon>
    </lineage>
</organism>
<evidence type="ECO:0000313" key="3">
    <source>
        <dbReference type="EMBL" id="NKQ52301.1"/>
    </source>
</evidence>
<comment type="similarity">
    <text evidence="1">Belongs to the amidase family.</text>
</comment>
<dbReference type="InterPro" id="IPR020556">
    <property type="entry name" value="Amidase_CS"/>
</dbReference>
<comment type="caution">
    <text evidence="3">The sequence shown here is derived from an EMBL/GenBank/DDBJ whole genome shotgun (WGS) entry which is preliminary data.</text>
</comment>
<evidence type="ECO:0000256" key="1">
    <source>
        <dbReference type="ARBA" id="ARBA00009199"/>
    </source>
</evidence>
<feature type="domain" description="Amidase" evidence="2">
    <location>
        <begin position="106"/>
        <end position="508"/>
    </location>
</feature>
<sequence>MSGRLRVNRRVMAQMAPDADPALLDATDQLAAPLRAALAKVDLAALDTHDPAVAFRPAAARHALPSVHPLPPAPVPATPSSRDDVPWLPAADVAALVRTRRLDPAEVVAAYADRIERLQPILNAFLTVTLSSPGRLPACGRLAGVPVGLKDMIDTAGVPTTCGSRLFTGRVPSRDARVWQRLRRAGAILGGKLNTQEFAAGVTSDNDTFGPVRNPWDTSRIAGGSSGGSAAAVATALVAVGVGTDTGGSVRVPAACCGVVGIKPTFGLLPMTGVYPLSWSLDHVGVLARTVRDAALTLATAGVPRCELAARSGAVRGPGTLRIGVPRAWLAGIEPAVARCFETALTTLEGAGARLVEVELPDPDLLVAINRVIAYAEGSAQHERFLCGEAPYGAAVRPRLEAGRYVLAGDYLTAQRLRAAAVETFTAVSAGVDVLATPSLPCTAPALGDTEVDLGGGREPVGTALVRFTAPFNLTGMPAVSLPCGYGDVGLPAGLQLVAPAGQDALLCFAAAAYEAIAPGTQRPPVSASAAAVRRGVYA</sequence>
<protein>
    <submittedName>
        <fullName evidence="3">Amidase</fullName>
    </submittedName>
</protein>
<dbReference type="PANTHER" id="PTHR11895:SF7">
    <property type="entry name" value="GLUTAMYL-TRNA(GLN) AMIDOTRANSFERASE SUBUNIT A, MITOCHONDRIAL"/>
    <property type="match status" value="1"/>
</dbReference>
<dbReference type="PANTHER" id="PTHR11895">
    <property type="entry name" value="TRANSAMIDASE"/>
    <property type="match status" value="1"/>
</dbReference>
<proteinExistence type="inferred from homology"/>
<dbReference type="RefSeq" id="WP_168512037.1">
    <property type="nucleotide sequence ID" value="NZ_JAAXLS010000002.1"/>
</dbReference>
<dbReference type="PROSITE" id="PS00571">
    <property type="entry name" value="AMIDASES"/>
    <property type="match status" value="1"/>
</dbReference>
<evidence type="ECO:0000259" key="2">
    <source>
        <dbReference type="Pfam" id="PF01425"/>
    </source>
</evidence>
<dbReference type="Gene3D" id="3.90.1300.10">
    <property type="entry name" value="Amidase signature (AS) domain"/>
    <property type="match status" value="1"/>
</dbReference>